<feature type="transmembrane region" description="Helical" evidence="1">
    <location>
        <begin position="46"/>
        <end position="67"/>
    </location>
</feature>
<evidence type="ECO:0000313" key="4">
    <source>
        <dbReference type="Proteomes" id="UP000247702"/>
    </source>
</evidence>
<sequence>MVERCCCCINLRLGTILISLIVLIQSMVGVWVAIHFIDSATIFSKALGYVHGIWNAIRGVMALGGLIGGIMQNQKLVKLFAVVISVSALFYLGFGITLSIITNKSRDKLVDMCLKKFSEQSHNGNYWSPLDNWSKPFDKRQDNGTVNVQPEQRELCQQAIKFYIGFAIAYTVIGFLLMFYFASVIGNYSGELKRKDMYNKVGAGSNIVEPEKPPRGIIRDI</sequence>
<dbReference type="EMBL" id="BLAL01000311">
    <property type="protein sequence ID" value="GET02463.1"/>
    <property type="molecule type" value="Genomic_DNA"/>
</dbReference>
<feature type="transmembrane region" description="Helical" evidence="1">
    <location>
        <begin position="12"/>
        <end position="34"/>
    </location>
</feature>
<dbReference type="Proteomes" id="UP000615446">
    <property type="component" value="Unassembled WGS sequence"/>
</dbReference>
<dbReference type="AlphaFoldDB" id="A0A2Z6S753"/>
<keyword evidence="1" id="KW-1133">Transmembrane helix</keyword>
<accession>A0A2Z6S753</accession>
<reference evidence="3" key="2">
    <citation type="submission" date="2019-10" db="EMBL/GenBank/DDBJ databases">
        <title>Conservation and host-specific expression of non-tandemly repeated heterogenous ribosome RNA gene in arbuscular mycorrhizal fungi.</title>
        <authorList>
            <person name="Maeda T."/>
            <person name="Kobayashi Y."/>
            <person name="Nakagawa T."/>
            <person name="Ezawa T."/>
            <person name="Yamaguchi K."/>
            <person name="Bino T."/>
            <person name="Nishimoto Y."/>
            <person name="Shigenobu S."/>
            <person name="Kawaguchi M."/>
        </authorList>
    </citation>
    <scope>NUCLEOTIDE SEQUENCE</scope>
    <source>
        <strain evidence="3">HR1</strain>
    </source>
</reference>
<keyword evidence="4" id="KW-1185">Reference proteome</keyword>
<keyword evidence="1" id="KW-0812">Transmembrane</keyword>
<evidence type="ECO:0000313" key="2">
    <source>
        <dbReference type="EMBL" id="GBC00117.1"/>
    </source>
</evidence>
<dbReference type="Proteomes" id="UP000247702">
    <property type="component" value="Unassembled WGS sequence"/>
</dbReference>
<evidence type="ECO:0000256" key="1">
    <source>
        <dbReference type="SAM" id="Phobius"/>
    </source>
</evidence>
<evidence type="ECO:0000313" key="3">
    <source>
        <dbReference type="EMBL" id="GET02463.1"/>
    </source>
</evidence>
<keyword evidence="1" id="KW-0472">Membrane</keyword>
<organism evidence="2 4">
    <name type="scientific">Rhizophagus clarus</name>
    <dbReference type="NCBI Taxonomy" id="94130"/>
    <lineage>
        <taxon>Eukaryota</taxon>
        <taxon>Fungi</taxon>
        <taxon>Fungi incertae sedis</taxon>
        <taxon>Mucoromycota</taxon>
        <taxon>Glomeromycotina</taxon>
        <taxon>Glomeromycetes</taxon>
        <taxon>Glomerales</taxon>
        <taxon>Glomeraceae</taxon>
        <taxon>Rhizophagus</taxon>
    </lineage>
</organism>
<gene>
    <name evidence="3" type="ORF">RCL2_002884100</name>
    <name evidence="2" type="ORF">RclHR1_03750016</name>
</gene>
<feature type="transmembrane region" description="Helical" evidence="1">
    <location>
        <begin position="79"/>
        <end position="101"/>
    </location>
</feature>
<proteinExistence type="predicted"/>
<reference evidence="2 4" key="1">
    <citation type="submission" date="2017-11" db="EMBL/GenBank/DDBJ databases">
        <title>The genome of Rhizophagus clarus HR1 reveals common genetic basis of auxotrophy among arbuscular mycorrhizal fungi.</title>
        <authorList>
            <person name="Kobayashi Y."/>
        </authorList>
    </citation>
    <scope>NUCLEOTIDE SEQUENCE [LARGE SCALE GENOMIC DNA]</scope>
    <source>
        <strain evidence="2 4">HR1</strain>
    </source>
</reference>
<protein>
    <submittedName>
        <fullName evidence="2">Uncharacterized protein</fullName>
    </submittedName>
</protein>
<dbReference type="EMBL" id="BEXD01003057">
    <property type="protein sequence ID" value="GBC00117.1"/>
    <property type="molecule type" value="Genomic_DNA"/>
</dbReference>
<feature type="transmembrane region" description="Helical" evidence="1">
    <location>
        <begin position="162"/>
        <end position="185"/>
    </location>
</feature>
<name>A0A2Z6S753_9GLOM</name>
<dbReference type="OrthoDB" id="3239304at2759"/>
<comment type="caution">
    <text evidence="2">The sequence shown here is derived from an EMBL/GenBank/DDBJ whole genome shotgun (WGS) entry which is preliminary data.</text>
</comment>